<dbReference type="InterPro" id="IPR005825">
    <property type="entry name" value="Ribosomal_uL24_CS"/>
</dbReference>
<dbReference type="InterPro" id="IPR041988">
    <property type="entry name" value="Ribosomal_uL24_KOW"/>
</dbReference>
<evidence type="ECO:0000256" key="4">
    <source>
        <dbReference type="ARBA" id="ARBA00022730"/>
    </source>
</evidence>
<dbReference type="EMBL" id="FQVH01000011">
    <property type="protein sequence ID" value="SHF09295.1"/>
    <property type="molecule type" value="Genomic_DNA"/>
</dbReference>
<dbReference type="GO" id="GO:0003735">
    <property type="term" value="F:structural constituent of ribosome"/>
    <property type="evidence" value="ECO:0007669"/>
    <property type="project" value="InterPro"/>
</dbReference>
<evidence type="ECO:0000256" key="6">
    <source>
        <dbReference type="ARBA" id="ARBA00022980"/>
    </source>
</evidence>
<evidence type="ECO:0000256" key="7">
    <source>
        <dbReference type="ARBA" id="ARBA00023274"/>
    </source>
</evidence>
<name>A0A1M4YU61_9THEO</name>
<dbReference type="Proteomes" id="UP000184088">
    <property type="component" value="Unassembled WGS sequence"/>
</dbReference>
<protein>
    <recommendedName>
        <fullName evidence="8 10">Large ribosomal subunit protein uL24</fullName>
    </recommendedName>
</protein>
<gene>
    <name evidence="10" type="primary">rplX</name>
    <name evidence="13" type="ORF">SAMN02746089_01295</name>
</gene>
<comment type="subunit">
    <text evidence="3 10">Part of the 50S ribosomal subunit.</text>
</comment>
<evidence type="ECO:0000256" key="3">
    <source>
        <dbReference type="ARBA" id="ARBA00011838"/>
    </source>
</evidence>
<dbReference type="FunFam" id="2.30.30.30:FF:000004">
    <property type="entry name" value="50S ribosomal protein L24"/>
    <property type="match status" value="1"/>
</dbReference>
<sequence length="104" mass="11526">MHVKKGDMVVVISGDDKGKKGKILKAFPKTGKVLVEGVNIVTKHQKPRPGIQQAGIIHEEAPINSSKVMLFCPNCNRGVRYKTEILENGEKIRVCKKCNESLDK</sequence>
<dbReference type="InterPro" id="IPR003256">
    <property type="entry name" value="Ribosomal_uL24"/>
</dbReference>
<comment type="function">
    <text evidence="9 10">One of the proteins that surrounds the polypeptide exit tunnel on the outside of the subunit.</text>
</comment>
<dbReference type="NCBIfam" id="TIGR01079">
    <property type="entry name" value="rplX_bact"/>
    <property type="match status" value="1"/>
</dbReference>
<dbReference type="STRING" id="1121256.SAMN02746089_01295"/>
<dbReference type="InterPro" id="IPR057264">
    <property type="entry name" value="Ribosomal_uL24_C"/>
</dbReference>
<keyword evidence="7 10" id="KW-0687">Ribonucleoprotein</keyword>
<evidence type="ECO:0000256" key="10">
    <source>
        <dbReference type="HAMAP-Rule" id="MF_01326"/>
    </source>
</evidence>
<comment type="similarity">
    <text evidence="2 10 11">Belongs to the universal ribosomal protein uL24 family.</text>
</comment>
<keyword evidence="14" id="KW-1185">Reference proteome</keyword>
<evidence type="ECO:0000256" key="8">
    <source>
        <dbReference type="ARBA" id="ARBA00035206"/>
    </source>
</evidence>
<dbReference type="CDD" id="cd06089">
    <property type="entry name" value="KOW_RPL26"/>
    <property type="match status" value="1"/>
</dbReference>
<evidence type="ECO:0000256" key="2">
    <source>
        <dbReference type="ARBA" id="ARBA00010618"/>
    </source>
</evidence>
<dbReference type="Pfam" id="PF17136">
    <property type="entry name" value="ribosomal_L24"/>
    <property type="match status" value="1"/>
</dbReference>
<dbReference type="Pfam" id="PF00467">
    <property type="entry name" value="KOW"/>
    <property type="match status" value="1"/>
</dbReference>
<proteinExistence type="inferred from homology"/>
<dbReference type="AlphaFoldDB" id="A0A1M4YU61"/>
<dbReference type="GO" id="GO:0006412">
    <property type="term" value="P:translation"/>
    <property type="evidence" value="ECO:0007669"/>
    <property type="project" value="UniProtKB-UniRule"/>
</dbReference>
<evidence type="ECO:0000256" key="9">
    <source>
        <dbReference type="ARBA" id="ARBA00058688"/>
    </source>
</evidence>
<organism evidence="13 14">
    <name type="scientific">Caldanaerobius fijiensis DSM 17918</name>
    <dbReference type="NCBI Taxonomy" id="1121256"/>
    <lineage>
        <taxon>Bacteria</taxon>
        <taxon>Bacillati</taxon>
        <taxon>Bacillota</taxon>
        <taxon>Clostridia</taxon>
        <taxon>Thermoanaerobacterales</taxon>
        <taxon>Thermoanaerobacteraceae</taxon>
        <taxon>Caldanaerobius</taxon>
    </lineage>
</organism>
<dbReference type="GO" id="GO:0005840">
    <property type="term" value="C:ribosome"/>
    <property type="evidence" value="ECO:0007669"/>
    <property type="project" value="UniProtKB-KW"/>
</dbReference>
<feature type="domain" description="KOW" evidence="12">
    <location>
        <begin position="2"/>
        <end position="29"/>
    </location>
</feature>
<dbReference type="InterPro" id="IPR014722">
    <property type="entry name" value="Rib_uL2_dom2"/>
</dbReference>
<evidence type="ECO:0000259" key="12">
    <source>
        <dbReference type="SMART" id="SM00739"/>
    </source>
</evidence>
<reference evidence="13 14" key="1">
    <citation type="submission" date="2016-11" db="EMBL/GenBank/DDBJ databases">
        <authorList>
            <person name="Jaros S."/>
            <person name="Januszkiewicz K."/>
            <person name="Wedrychowicz H."/>
        </authorList>
    </citation>
    <scope>NUCLEOTIDE SEQUENCE [LARGE SCALE GENOMIC DNA]</scope>
    <source>
        <strain evidence="13 14">DSM 17918</strain>
    </source>
</reference>
<comment type="function">
    <text evidence="1 10">One of two assembly initiator proteins, it binds directly to the 5'-end of the 23S rRNA, where it nucleates assembly of the 50S subunit.</text>
</comment>
<keyword evidence="5 10" id="KW-0694">RNA-binding</keyword>
<dbReference type="PROSITE" id="PS01108">
    <property type="entry name" value="RIBOSOMAL_L24"/>
    <property type="match status" value="1"/>
</dbReference>
<evidence type="ECO:0000256" key="5">
    <source>
        <dbReference type="ARBA" id="ARBA00022884"/>
    </source>
</evidence>
<dbReference type="InterPro" id="IPR005824">
    <property type="entry name" value="KOW"/>
</dbReference>
<dbReference type="SUPFAM" id="SSF50104">
    <property type="entry name" value="Translation proteins SH3-like domain"/>
    <property type="match status" value="1"/>
</dbReference>
<evidence type="ECO:0000313" key="14">
    <source>
        <dbReference type="Proteomes" id="UP000184088"/>
    </source>
</evidence>
<evidence type="ECO:0000256" key="1">
    <source>
        <dbReference type="ARBA" id="ARBA00004072"/>
    </source>
</evidence>
<dbReference type="GO" id="GO:0019843">
    <property type="term" value="F:rRNA binding"/>
    <property type="evidence" value="ECO:0007669"/>
    <property type="project" value="UniProtKB-UniRule"/>
</dbReference>
<keyword evidence="4 10" id="KW-0699">rRNA-binding</keyword>
<evidence type="ECO:0000313" key="13">
    <source>
        <dbReference type="EMBL" id="SHF09295.1"/>
    </source>
</evidence>
<dbReference type="Gene3D" id="2.30.30.30">
    <property type="match status" value="1"/>
</dbReference>
<dbReference type="HAMAP" id="MF_01326_B">
    <property type="entry name" value="Ribosomal_uL24_B"/>
    <property type="match status" value="1"/>
</dbReference>
<accession>A0A1M4YU61</accession>
<dbReference type="GO" id="GO:1990904">
    <property type="term" value="C:ribonucleoprotein complex"/>
    <property type="evidence" value="ECO:0007669"/>
    <property type="project" value="UniProtKB-KW"/>
</dbReference>
<dbReference type="PANTHER" id="PTHR12903">
    <property type="entry name" value="MITOCHONDRIAL RIBOSOMAL PROTEIN L24"/>
    <property type="match status" value="1"/>
</dbReference>
<evidence type="ECO:0000256" key="11">
    <source>
        <dbReference type="RuleBase" id="RU003477"/>
    </source>
</evidence>
<dbReference type="InterPro" id="IPR008991">
    <property type="entry name" value="Translation_prot_SH3-like_sf"/>
</dbReference>
<dbReference type="SMART" id="SM00739">
    <property type="entry name" value="KOW"/>
    <property type="match status" value="1"/>
</dbReference>
<keyword evidence="6 10" id="KW-0689">Ribosomal protein</keyword>